<feature type="chain" id="PRO_5017948503" description="Heme haloperoxidase family profile domain-containing protein" evidence="8">
    <location>
        <begin position="20"/>
        <end position="433"/>
    </location>
</feature>
<gene>
    <name evidence="10" type="ORF">D0864_09173</name>
</gene>
<dbReference type="AlphaFoldDB" id="A0A3M7ESH5"/>
<feature type="signal peptide" evidence="8">
    <location>
        <begin position="1"/>
        <end position="19"/>
    </location>
</feature>
<dbReference type="Pfam" id="PF01328">
    <property type="entry name" value="Peroxidase_2"/>
    <property type="match status" value="1"/>
</dbReference>
<dbReference type="InterPro" id="IPR036851">
    <property type="entry name" value="Chloroperoxidase-like_sf"/>
</dbReference>
<dbReference type="SUPFAM" id="SSF47571">
    <property type="entry name" value="Cloroperoxidase"/>
    <property type="match status" value="1"/>
</dbReference>
<evidence type="ECO:0000256" key="5">
    <source>
        <dbReference type="ARBA" id="ARBA00023002"/>
    </source>
</evidence>
<dbReference type="PANTHER" id="PTHR33577:SF15">
    <property type="entry name" value="HEME HALOPEROXIDASE FAMILY PROFILE DOMAIN-CONTAINING PROTEIN"/>
    <property type="match status" value="1"/>
</dbReference>
<accession>A0A3M7ESH5</accession>
<evidence type="ECO:0000256" key="8">
    <source>
        <dbReference type="SAM" id="SignalP"/>
    </source>
</evidence>
<comment type="similarity">
    <text evidence="7">Belongs to the chloroperoxidase family.</text>
</comment>
<dbReference type="Proteomes" id="UP000269539">
    <property type="component" value="Unassembled WGS sequence"/>
</dbReference>
<dbReference type="Gene3D" id="1.10.489.10">
    <property type="entry name" value="Chloroperoxidase-like"/>
    <property type="match status" value="1"/>
</dbReference>
<evidence type="ECO:0000313" key="10">
    <source>
        <dbReference type="EMBL" id="RMY79024.1"/>
    </source>
</evidence>
<dbReference type="InterPro" id="IPR000028">
    <property type="entry name" value="Chloroperoxidase"/>
</dbReference>
<proteinExistence type="inferred from homology"/>
<evidence type="ECO:0000256" key="6">
    <source>
        <dbReference type="ARBA" id="ARBA00023004"/>
    </source>
</evidence>
<evidence type="ECO:0000256" key="3">
    <source>
        <dbReference type="ARBA" id="ARBA00022617"/>
    </source>
</evidence>
<dbReference type="PROSITE" id="PS51405">
    <property type="entry name" value="HEME_HALOPEROXIDASE"/>
    <property type="match status" value="1"/>
</dbReference>
<sequence>MRTLTSLSLAAAVIPLSSAYPWALNIANGEGNAAEISEAVTSTLSKRADGGTCPVHLLRKGAAPYSDVYPSKYTGAKNGLPGTGKGGVLVPAKGDTAHAYVKPSASDDQFRNPVLTINLPPHSPGLNTLANHNFISHDGQTTFTEMVDAAQNVYNWKYDLATFVATVGVAQDGDPLTQTMSIGCAGGLPKSGTGLQTHNKFEVDASLARTDYALSPTGDAYTVNGTLFGEMIDTCADQKFSLECMAKYNQQRFNESLNTNGQFFNGPFTFFVLGTSLLPMDSFANFKSGTGNPTVADMAAFWGMSQQSDGSWTYNRNEKLPQDWYNRPEALSLSFIADQVFEQYDLYPTYLGGNTGEPNTFVGLNYPGFVEDGTLQDASPNGIICLLYQTVAIGVPTSLLQTLAQVSPALDFLQSKLNSGFTANYGCKTGQNA</sequence>
<evidence type="ECO:0000256" key="7">
    <source>
        <dbReference type="ARBA" id="ARBA00025795"/>
    </source>
</evidence>
<organism evidence="10 11">
    <name type="scientific">Hortaea werneckii</name>
    <name type="common">Black yeast</name>
    <name type="synonym">Cladosporium werneckii</name>
    <dbReference type="NCBI Taxonomy" id="91943"/>
    <lineage>
        <taxon>Eukaryota</taxon>
        <taxon>Fungi</taxon>
        <taxon>Dikarya</taxon>
        <taxon>Ascomycota</taxon>
        <taxon>Pezizomycotina</taxon>
        <taxon>Dothideomycetes</taxon>
        <taxon>Dothideomycetidae</taxon>
        <taxon>Mycosphaerellales</taxon>
        <taxon>Teratosphaeriaceae</taxon>
        <taxon>Hortaea</taxon>
    </lineage>
</organism>
<comment type="caution">
    <text evidence="10">The sequence shown here is derived from an EMBL/GenBank/DDBJ whole genome shotgun (WGS) entry which is preliminary data.</text>
</comment>
<keyword evidence="3" id="KW-0349">Heme</keyword>
<name>A0A3M7ESH5_HORWE</name>
<feature type="domain" description="Heme haloperoxidase family profile" evidence="9">
    <location>
        <begin position="106"/>
        <end position="338"/>
    </location>
</feature>
<comment type="cofactor">
    <cofactor evidence="1">
        <name>heme b</name>
        <dbReference type="ChEBI" id="CHEBI:60344"/>
    </cofactor>
</comment>
<dbReference type="GO" id="GO:0046872">
    <property type="term" value="F:metal ion binding"/>
    <property type="evidence" value="ECO:0007669"/>
    <property type="project" value="UniProtKB-KW"/>
</dbReference>
<protein>
    <recommendedName>
        <fullName evidence="9">Heme haloperoxidase family profile domain-containing protein</fullName>
    </recommendedName>
</protein>
<evidence type="ECO:0000256" key="1">
    <source>
        <dbReference type="ARBA" id="ARBA00001970"/>
    </source>
</evidence>
<evidence type="ECO:0000313" key="11">
    <source>
        <dbReference type="Proteomes" id="UP000269539"/>
    </source>
</evidence>
<dbReference type="EMBL" id="QWIO01001118">
    <property type="protein sequence ID" value="RMY79024.1"/>
    <property type="molecule type" value="Genomic_DNA"/>
</dbReference>
<keyword evidence="5" id="KW-0560">Oxidoreductase</keyword>
<evidence type="ECO:0000256" key="2">
    <source>
        <dbReference type="ARBA" id="ARBA00022559"/>
    </source>
</evidence>
<evidence type="ECO:0000256" key="4">
    <source>
        <dbReference type="ARBA" id="ARBA00022723"/>
    </source>
</evidence>
<keyword evidence="8" id="KW-0732">Signal</keyword>
<dbReference type="PANTHER" id="PTHR33577">
    <property type="entry name" value="STERIGMATOCYSTIN BIOSYNTHESIS PEROXIDASE STCC-RELATED"/>
    <property type="match status" value="1"/>
</dbReference>
<keyword evidence="4" id="KW-0479">Metal-binding</keyword>
<keyword evidence="6" id="KW-0408">Iron</keyword>
<keyword evidence="2" id="KW-0575">Peroxidase</keyword>
<evidence type="ECO:0000259" key="9">
    <source>
        <dbReference type="PROSITE" id="PS51405"/>
    </source>
</evidence>
<reference evidence="10 11" key="1">
    <citation type="journal article" date="2018" name="BMC Genomics">
        <title>Genomic evidence for intraspecific hybridization in a clonal and extremely halotolerant yeast.</title>
        <authorList>
            <person name="Gostincar C."/>
            <person name="Stajich J.E."/>
            <person name="Zupancic J."/>
            <person name="Zalar P."/>
            <person name="Gunde-Cimerman N."/>
        </authorList>
    </citation>
    <scope>NUCLEOTIDE SEQUENCE [LARGE SCALE GENOMIC DNA]</scope>
    <source>
        <strain evidence="10 11">EXF-10513</strain>
    </source>
</reference>
<dbReference type="GO" id="GO:0004601">
    <property type="term" value="F:peroxidase activity"/>
    <property type="evidence" value="ECO:0007669"/>
    <property type="project" value="UniProtKB-KW"/>
</dbReference>